<accession>A0A9P1CMC4</accession>
<proteinExistence type="predicted"/>
<evidence type="ECO:0000313" key="3">
    <source>
        <dbReference type="EMBL" id="CAI3994299.1"/>
    </source>
</evidence>
<sequence>MFKKNHDAFLISYDSIKYNHDVNDLLETSFDVRHDLCTCTARAAGGPGSPGGPAIREPLARPVTKPVVEPTALALREPSTSEAQRLQAAPNETTRLRMELARAKADLVESEHQAQELREQSRQDLQDMLWQLKDSEQRLLALAKQANLREQHDRRSGESWALTAVEDLQHLLSFLHPERLQEDACAFSRGEATEALPVPSSCLETVTTEDRGYVQQSLKWSSAVVSEARQMYFSLFLKLRNAGCSMLLRLLSRLCARQCLQAFNLFRGPSETATPERSKVSGEGTMTTQTPMPMEDSWQSWQSWLRSAPNSAQKPAESNAPDGPLQRVLAKAAHGVADNQLCKVLMHWHGYCFRRRRALHCLVNRLQHCEDRIRRRALQTFRLWASQRRWETHAAEASKDLEAQQRRVTRSRRYWSAHLLMRVERGNLTKIFRSWARHCQQMQDLSLKSQIQALARHRSARPQTMAASESKVLALVLARSKAAEGQLICRFFSAWSQWRLRSKLRSEKKTNSLKLEAKSNRWWLPVTFQAWKLQLGTLRWLQRCEDRWKGQKTQSRLRRSWTSWRSLTLSSEVKQRRVLEKQEIKQAAKSLISAWFSWTRFQRQTTRWHASFVRLLRAARSNRKVILLQAALASWQQFTLRTSFGIKKSQLKGQLYRMERRQHLRRCFHAWTLQKHSQLQRSRSATGAYGLQLAQRQFLRCLLRQWRRCAKRARLSATGGRMGWREQMIMQKIFLQLHFVAVRGRTMRTMGAKMLWMAIGKQQQRRFSDLLRRWKEQGSRGQHRRQLECLADKNSKEVLGLYLYAWYFQSHSLQRRKRLRRLPFHEPTEADLHRLRQSFSLWRCRCRLLRLHQWSGTGAGGARREGDRRLMLRAWQKLVQEKQRARALVLWTCFKEWTAQVEQDQQMRHMRSLAATACAKVRQQALLLAVMAFWSQLACQGRQTAVNMALIASRHQWLVAAVAAGNRASLAGAWKSWVHGIQRAQQALHSKRFLLRRSAESLLRLAFRAFVWALAGHAEDAMGKPRPRPKRTQLSVLGETLALQHHGQLLRAAVAALRWNMTELKMHHLGIQQGAASDALKQHVRRTLSILQRQERRSSSEYVSSALHAWHQVVTTSRRRTKVFDILRRPVQKFGLLRSFSAWKARVLASRRARSLSTLQDRRMALGFLLRWSHAVRSLRQQKERQRFALGEGHQRDRMMLHRMVLHWRAVVAEVKKNCAFLQRSVVLAIGAYDPCDRRQVAVCWAFWRLYMRQNVKALALRLQRCRVRLQQYCTAWAASAREAGQQRREIRHMERKQELWAAKARRRGLHLSFWRWQLHLQSSKLLLKADSAVALKASLGLLIVLRFCWTSWALLSSHRCSLAEQGQQRKIQGARHLVSTLRRIIASHLTRLRETVLKRRRADLRCGEAHWWDFYCTWTSRRIQQDKLRAFCHAWHALVLKLTRKSHRSNSAMEALAFSAADHMGRWLRLLLRAWRAAKGRGSRRRRSQVVPRCGAKGMLASLFQLWRLHVQQLHEARVTQQRCSQACAQWLKWHEGQLRKLLLLLCFCALRFDALSARARKAHTRLAQVWSEQLRQERLMEATRQQRAARRFEKDLSRLKARSFSDGKLQAMGCELDLPEPVARPRPEPTAMPAMAIAIEPVVRQPASP</sequence>
<organism evidence="3">
    <name type="scientific">Cladocopium goreaui</name>
    <dbReference type="NCBI Taxonomy" id="2562237"/>
    <lineage>
        <taxon>Eukaryota</taxon>
        <taxon>Sar</taxon>
        <taxon>Alveolata</taxon>
        <taxon>Dinophyceae</taxon>
        <taxon>Suessiales</taxon>
        <taxon>Symbiodiniaceae</taxon>
        <taxon>Cladocopium</taxon>
    </lineage>
</organism>
<feature type="coiled-coil region" evidence="1">
    <location>
        <begin position="100"/>
        <end position="138"/>
    </location>
</feature>
<comment type="caution">
    <text evidence="3">The sequence shown here is derived from an EMBL/GenBank/DDBJ whole genome shotgun (WGS) entry which is preliminary data.</text>
</comment>
<reference evidence="4" key="2">
    <citation type="submission" date="2024-04" db="EMBL/GenBank/DDBJ databases">
        <authorList>
            <person name="Chen Y."/>
            <person name="Shah S."/>
            <person name="Dougan E. K."/>
            <person name="Thang M."/>
            <person name="Chan C."/>
        </authorList>
    </citation>
    <scope>NUCLEOTIDE SEQUENCE [LARGE SCALE GENOMIC DNA]</scope>
</reference>
<dbReference type="EMBL" id="CAMXCT020001935">
    <property type="protein sequence ID" value="CAL1147674.1"/>
    <property type="molecule type" value="Genomic_DNA"/>
</dbReference>
<keyword evidence="5" id="KW-1185">Reference proteome</keyword>
<evidence type="ECO:0000256" key="2">
    <source>
        <dbReference type="SAM" id="MobiDB-lite"/>
    </source>
</evidence>
<gene>
    <name evidence="3" type="ORF">C1SCF055_LOCUS20951</name>
</gene>
<evidence type="ECO:0000313" key="5">
    <source>
        <dbReference type="Proteomes" id="UP001152797"/>
    </source>
</evidence>
<evidence type="ECO:0000313" key="4">
    <source>
        <dbReference type="EMBL" id="CAL1147674.1"/>
    </source>
</evidence>
<feature type="region of interest" description="Disordered" evidence="2">
    <location>
        <begin position="271"/>
        <end position="292"/>
    </location>
</feature>
<reference evidence="3" key="1">
    <citation type="submission" date="2022-10" db="EMBL/GenBank/DDBJ databases">
        <authorList>
            <person name="Chen Y."/>
            <person name="Dougan E. K."/>
            <person name="Chan C."/>
            <person name="Rhodes N."/>
            <person name="Thang M."/>
        </authorList>
    </citation>
    <scope>NUCLEOTIDE SEQUENCE</scope>
</reference>
<keyword evidence="1" id="KW-0175">Coiled coil</keyword>
<evidence type="ECO:0008006" key="6">
    <source>
        <dbReference type="Google" id="ProtNLM"/>
    </source>
</evidence>
<dbReference type="EMBL" id="CAMXCT030001935">
    <property type="protein sequence ID" value="CAL4781611.1"/>
    <property type="molecule type" value="Genomic_DNA"/>
</dbReference>
<name>A0A9P1CMC4_9DINO</name>
<protein>
    <recommendedName>
        <fullName evidence="6">Sfi1 spindle body domain-containing protein</fullName>
    </recommendedName>
</protein>
<dbReference type="Proteomes" id="UP001152797">
    <property type="component" value="Unassembled WGS sequence"/>
</dbReference>
<dbReference type="EMBL" id="CAMXCT010001935">
    <property type="protein sequence ID" value="CAI3994299.1"/>
    <property type="molecule type" value="Genomic_DNA"/>
</dbReference>
<evidence type="ECO:0000256" key="1">
    <source>
        <dbReference type="SAM" id="Coils"/>
    </source>
</evidence>